<evidence type="ECO:0000256" key="3">
    <source>
        <dbReference type="ARBA" id="ARBA00022692"/>
    </source>
</evidence>
<dbReference type="InterPro" id="IPR000612">
    <property type="entry name" value="PMP3"/>
</dbReference>
<evidence type="ECO:0000256" key="5">
    <source>
        <dbReference type="ARBA" id="ARBA00023136"/>
    </source>
</evidence>
<dbReference type="VEuPathDB" id="FungiDB:Z517_11665"/>
<evidence type="ECO:0000256" key="1">
    <source>
        <dbReference type="ARBA" id="ARBA00004370"/>
    </source>
</evidence>
<dbReference type="PANTHER" id="PTHR36448:SF3">
    <property type="entry name" value="CUPIN TYPE-2 DOMAIN-CONTAINING PROTEIN"/>
    <property type="match status" value="1"/>
</dbReference>
<dbReference type="InterPro" id="IPR014710">
    <property type="entry name" value="RmlC-like_jellyroll"/>
</dbReference>
<dbReference type="GO" id="GO:0016020">
    <property type="term" value="C:membrane"/>
    <property type="evidence" value="ECO:0007669"/>
    <property type="project" value="UniProtKB-SubCell"/>
</dbReference>
<dbReference type="PROSITE" id="PS01309">
    <property type="entry name" value="UPF0057"/>
    <property type="match status" value="1"/>
</dbReference>
<dbReference type="InterPro" id="IPR006045">
    <property type="entry name" value="Cupin_1"/>
</dbReference>
<dbReference type="Pfam" id="PF01679">
    <property type="entry name" value="Pmp3"/>
    <property type="match status" value="1"/>
</dbReference>
<feature type="transmembrane region" description="Helical" evidence="6">
    <location>
        <begin position="35"/>
        <end position="57"/>
    </location>
</feature>
<evidence type="ECO:0000256" key="2">
    <source>
        <dbReference type="ARBA" id="ARBA00009530"/>
    </source>
</evidence>
<dbReference type="InterPro" id="IPR011051">
    <property type="entry name" value="RmlC_Cupin_sf"/>
</dbReference>
<keyword evidence="9" id="KW-1185">Reference proteome</keyword>
<dbReference type="InterPro" id="IPR047121">
    <property type="entry name" value="YjiB-like"/>
</dbReference>
<evidence type="ECO:0000256" key="4">
    <source>
        <dbReference type="ARBA" id="ARBA00022989"/>
    </source>
</evidence>
<keyword evidence="4 6" id="KW-1133">Transmembrane helix</keyword>
<evidence type="ECO:0000259" key="7">
    <source>
        <dbReference type="Pfam" id="PF00190"/>
    </source>
</evidence>
<proteinExistence type="inferred from homology"/>
<dbReference type="PANTHER" id="PTHR36448">
    <property type="entry name" value="BLR7373 PROTEIN"/>
    <property type="match status" value="1"/>
</dbReference>
<name>A0A0D2G836_9EURO</name>
<comment type="subcellular location">
    <subcellularLocation>
        <location evidence="1">Membrane</location>
    </subcellularLocation>
</comment>
<feature type="transmembrane region" description="Helical" evidence="6">
    <location>
        <begin position="12"/>
        <end position="29"/>
    </location>
</feature>
<dbReference type="Proteomes" id="UP000053029">
    <property type="component" value="Unassembled WGS sequence"/>
</dbReference>
<comment type="similarity">
    <text evidence="2">Belongs to the UPF0057 (PMP3) family.</text>
</comment>
<dbReference type="CDD" id="cd02219">
    <property type="entry name" value="cupin_YjlB-like"/>
    <property type="match status" value="1"/>
</dbReference>
<evidence type="ECO:0000313" key="9">
    <source>
        <dbReference type="Proteomes" id="UP000053029"/>
    </source>
</evidence>
<keyword evidence="3 6" id="KW-0812">Transmembrane</keyword>
<evidence type="ECO:0000313" key="8">
    <source>
        <dbReference type="EMBL" id="KIW74895.1"/>
    </source>
</evidence>
<dbReference type="RefSeq" id="XP_013278703.1">
    <property type="nucleotide sequence ID" value="XM_013423249.1"/>
</dbReference>
<dbReference type="Gene3D" id="2.60.120.10">
    <property type="entry name" value="Jelly Rolls"/>
    <property type="match status" value="1"/>
</dbReference>
<evidence type="ECO:0000256" key="6">
    <source>
        <dbReference type="SAM" id="Phobius"/>
    </source>
</evidence>
<protein>
    <recommendedName>
        <fullName evidence="7">Cupin type-1 domain-containing protein</fullName>
    </recommendedName>
</protein>
<dbReference type="EMBL" id="KN846976">
    <property type="protein sequence ID" value="KIW74895.1"/>
    <property type="molecule type" value="Genomic_DNA"/>
</dbReference>
<dbReference type="SUPFAM" id="SSF51182">
    <property type="entry name" value="RmlC-like cupins"/>
    <property type="match status" value="1"/>
</dbReference>
<accession>A0A0D2G836</accession>
<reference evidence="8 9" key="1">
    <citation type="submission" date="2015-01" db="EMBL/GenBank/DDBJ databases">
        <title>The Genome Sequence of Fonsecaea pedrosoi CBS 271.37.</title>
        <authorList>
            <consortium name="The Broad Institute Genomics Platform"/>
            <person name="Cuomo C."/>
            <person name="de Hoog S."/>
            <person name="Gorbushina A."/>
            <person name="Stielow B."/>
            <person name="Teixiera M."/>
            <person name="Abouelleil A."/>
            <person name="Chapman S.B."/>
            <person name="Priest M."/>
            <person name="Young S.K."/>
            <person name="Wortman J."/>
            <person name="Nusbaum C."/>
            <person name="Birren B."/>
        </authorList>
    </citation>
    <scope>NUCLEOTIDE SEQUENCE [LARGE SCALE GENOMIC DNA]</scope>
    <source>
        <strain evidence="8 9">CBS 271.37</strain>
    </source>
</reference>
<dbReference type="AlphaFoldDB" id="A0A0D2G836"/>
<dbReference type="Pfam" id="PF00190">
    <property type="entry name" value="Cupin_1"/>
    <property type="match status" value="1"/>
</dbReference>
<keyword evidence="5 6" id="KW-0472">Membrane</keyword>
<sequence length="310" mass="33871">MSRLSLSPSDILLYVLALFLPPAAVYLKTGFNGDFIINILLCILWWFPGVIHAWWILYRYDRSWAEEESYILKQTSARYHGTIAGGIENMVTVKKYHLPPTSLVPNSPHPLLHYPGLLSSTNTTDESIATKAHDLFAANGWETQWIFRYGPSQRSHYHSAVHECMAVLTGTATIRFGVADTVADLDESTYGSGREEGGIEIEARAGDVFILPAGTAHKTFNTSPAAEFKLLTPGDGHAVAGQGSSTKDTLAGIELTGFTMIGAYPKGGGHWDFAKGGEDVGRFDKVWSVPKPENDPVLGKAEEGLCGQWQ</sequence>
<feature type="domain" description="Cupin type-1" evidence="7">
    <location>
        <begin position="156"/>
        <end position="235"/>
    </location>
</feature>
<dbReference type="OrthoDB" id="2446447at2759"/>
<dbReference type="HOGENOM" id="CLU_897259_0_0_1"/>
<gene>
    <name evidence="8" type="ORF">Z517_11665</name>
</gene>
<organism evidence="8 9">
    <name type="scientific">Fonsecaea pedrosoi CBS 271.37</name>
    <dbReference type="NCBI Taxonomy" id="1442368"/>
    <lineage>
        <taxon>Eukaryota</taxon>
        <taxon>Fungi</taxon>
        <taxon>Dikarya</taxon>
        <taxon>Ascomycota</taxon>
        <taxon>Pezizomycotina</taxon>
        <taxon>Eurotiomycetes</taxon>
        <taxon>Chaetothyriomycetidae</taxon>
        <taxon>Chaetothyriales</taxon>
        <taxon>Herpotrichiellaceae</taxon>
        <taxon>Fonsecaea</taxon>
    </lineage>
</organism>
<dbReference type="GeneID" id="25311155"/>